<dbReference type="Gene3D" id="3.40.50.300">
    <property type="entry name" value="P-loop containing nucleotide triphosphate hydrolases"/>
    <property type="match status" value="1"/>
</dbReference>
<dbReference type="Pfam" id="PF00679">
    <property type="entry name" value="EFG_C"/>
    <property type="match status" value="1"/>
</dbReference>
<dbReference type="InterPro" id="IPR053905">
    <property type="entry name" value="EF-G-like_DII"/>
</dbReference>
<dbReference type="GO" id="GO:0003746">
    <property type="term" value="F:translation elongation factor activity"/>
    <property type="evidence" value="ECO:0007669"/>
    <property type="project" value="UniProtKB-KW"/>
</dbReference>
<keyword evidence="6" id="KW-0251">Elongation factor</keyword>
<keyword evidence="2" id="KW-0648">Protein biosynthesis</keyword>
<proteinExistence type="predicted"/>
<dbReference type="AlphaFoldDB" id="A0A8H4Q674"/>
<dbReference type="Pfam" id="PF00009">
    <property type="entry name" value="GTP_EFTU"/>
    <property type="match status" value="1"/>
</dbReference>
<dbReference type="SUPFAM" id="SSF54980">
    <property type="entry name" value="EF-G C-terminal domain-like"/>
    <property type="match status" value="2"/>
</dbReference>
<dbReference type="PROSITE" id="PS00301">
    <property type="entry name" value="G_TR_1"/>
    <property type="match status" value="1"/>
</dbReference>
<dbReference type="GO" id="GO:0032790">
    <property type="term" value="P:ribosome disassembly"/>
    <property type="evidence" value="ECO:0007669"/>
    <property type="project" value="TreeGrafter"/>
</dbReference>
<evidence type="ECO:0000259" key="5">
    <source>
        <dbReference type="PROSITE" id="PS51722"/>
    </source>
</evidence>
<keyword evidence="7" id="KW-1185">Reference proteome</keyword>
<sequence>MPQPAVQRCLVLFYRARPGGVSTLRPMPCRRRLHKMVSCQDSQVENTRNIGIIAHVDAGKTTTTERMLYYSGVTQRVGNVDAGNTVTDFLELERARGITIQSAAITFHWPLPQNCLPGTQPTTVNLIDTPGHQDFRFEVDRCLPGLDGAVCIIDSVKGVEAHTERVWASTQEFAIPRIVFCNKMDRDGASFKRSIIEIGTRLRGWPLVCQIPWWEKGHFVGVIDIINEVGWKWKSEKQKISYGSDELKELLSTTNRNLLNEIKTARRRLVEGLADYDDVIMDEFLAENIDIPAPALKQAIKRSISKGDGRVIPIFLGSSARHIGVEPLMDAIIDYLPNPSERPDVEVQVGSEKHRLGQLLQEVGKKANIASVASVFKVSNHPREGVISFVRVYHGTLTRQVSTYDTNLGKLERPLGILQISASQTRDVQELTVGQIGALKGLRYSRSGDTLLTMTSGRTVVEPMRSIKIRPPEIPPAVAFAQISPFGKMAADLLETALENKSREDPSLRWSRDMVTDEFTIQGMGKLHLEVSLHDLKQRRDIEAEYGDVDVDYKECITGPALSQHIVLDKVINNIAGKVACTITMESSTVRKEGRGVVEKEGNVYHIEVPRPETGFSFSFAKEEARLQMLNGALAAMARGPRRGSPMHGCRVHIVLDTAPEALSRPTPHHFSVLGKVAVDTVLRDAFKNGQMGLFEPVMLAHFICPEDVAGLVQHDIASGAGGRVLEMADRSSEPGEGENITAARIYTPPDPWDCVTSLRDKREVGRVVEIVAKVPYKEMLDYDSRLRSRTAGRHSLTMQFDSFDRVVGKREKAL</sequence>
<dbReference type="InterPro" id="IPR027417">
    <property type="entry name" value="P-loop_NTPase"/>
</dbReference>
<keyword evidence="4" id="KW-0342">GTP-binding</keyword>
<dbReference type="Pfam" id="PF14492">
    <property type="entry name" value="EFG_III"/>
    <property type="match status" value="1"/>
</dbReference>
<dbReference type="Proteomes" id="UP000562929">
    <property type="component" value="Unassembled WGS sequence"/>
</dbReference>
<keyword evidence="1" id="KW-0547">Nucleotide-binding</keyword>
<dbReference type="InterPro" id="IPR009000">
    <property type="entry name" value="Transl_B-barrel_sf"/>
</dbReference>
<evidence type="ECO:0000256" key="4">
    <source>
        <dbReference type="ARBA" id="ARBA00023134"/>
    </source>
</evidence>
<dbReference type="PANTHER" id="PTHR43261">
    <property type="entry name" value="TRANSLATION ELONGATION FACTOR G-RELATED"/>
    <property type="match status" value="1"/>
</dbReference>
<protein>
    <submittedName>
        <fullName evidence="6">Elongation factor G</fullName>
    </submittedName>
</protein>
<dbReference type="InterPro" id="IPR035649">
    <property type="entry name" value="EFG_V"/>
</dbReference>
<dbReference type="OrthoDB" id="198619at2759"/>
<dbReference type="Gene3D" id="3.30.70.870">
    <property type="entry name" value="Elongation Factor G (Translational Gtpase), domain 3"/>
    <property type="match status" value="1"/>
</dbReference>
<dbReference type="InterPro" id="IPR000640">
    <property type="entry name" value="EFG_V-like"/>
</dbReference>
<dbReference type="InterPro" id="IPR031157">
    <property type="entry name" value="G_TR_CS"/>
</dbReference>
<dbReference type="EMBL" id="JAACLJ010000004">
    <property type="protein sequence ID" value="KAF4587412.1"/>
    <property type="molecule type" value="Genomic_DNA"/>
</dbReference>
<dbReference type="SUPFAM" id="SSF52540">
    <property type="entry name" value="P-loop containing nucleoside triphosphate hydrolases"/>
    <property type="match status" value="1"/>
</dbReference>
<dbReference type="InterPro" id="IPR035647">
    <property type="entry name" value="EFG_III/V"/>
</dbReference>
<dbReference type="GO" id="GO:0032543">
    <property type="term" value="P:mitochondrial translation"/>
    <property type="evidence" value="ECO:0007669"/>
    <property type="project" value="TreeGrafter"/>
</dbReference>
<dbReference type="Gene3D" id="3.30.70.240">
    <property type="match status" value="1"/>
</dbReference>
<dbReference type="InterPro" id="IPR041095">
    <property type="entry name" value="EFG_II"/>
</dbReference>
<dbReference type="NCBIfam" id="TIGR00231">
    <property type="entry name" value="small_GTP"/>
    <property type="match status" value="1"/>
</dbReference>
<dbReference type="CDD" id="cd03713">
    <property type="entry name" value="EFG_mtEFG_C"/>
    <property type="match status" value="1"/>
</dbReference>
<evidence type="ECO:0000256" key="3">
    <source>
        <dbReference type="ARBA" id="ARBA00023128"/>
    </source>
</evidence>
<dbReference type="FunFam" id="3.40.50.300:FF:000514">
    <property type="entry name" value="Ribosome-releasing factor 2, mitochondrial"/>
    <property type="match status" value="1"/>
</dbReference>
<organism evidence="6 7">
    <name type="scientific">Ophiocordyceps camponoti-floridani</name>
    <dbReference type="NCBI Taxonomy" id="2030778"/>
    <lineage>
        <taxon>Eukaryota</taxon>
        <taxon>Fungi</taxon>
        <taxon>Dikarya</taxon>
        <taxon>Ascomycota</taxon>
        <taxon>Pezizomycotina</taxon>
        <taxon>Sordariomycetes</taxon>
        <taxon>Hypocreomycetidae</taxon>
        <taxon>Hypocreales</taxon>
        <taxon>Ophiocordycipitaceae</taxon>
        <taxon>Ophiocordyceps</taxon>
    </lineage>
</organism>
<dbReference type="GO" id="GO:0005759">
    <property type="term" value="C:mitochondrial matrix"/>
    <property type="evidence" value="ECO:0007669"/>
    <property type="project" value="UniProtKB-ARBA"/>
</dbReference>
<gene>
    <name evidence="6" type="ORF">GQ602_004105</name>
</gene>
<evidence type="ECO:0000313" key="7">
    <source>
        <dbReference type="Proteomes" id="UP000562929"/>
    </source>
</evidence>
<dbReference type="SMART" id="SM00838">
    <property type="entry name" value="EFG_C"/>
    <property type="match status" value="1"/>
</dbReference>
<comment type="caution">
    <text evidence="6">The sequence shown here is derived from an EMBL/GenBank/DDBJ whole genome shotgun (WGS) entry which is preliminary data.</text>
</comment>
<evidence type="ECO:0000256" key="2">
    <source>
        <dbReference type="ARBA" id="ARBA00022917"/>
    </source>
</evidence>
<dbReference type="InterPro" id="IPR000795">
    <property type="entry name" value="T_Tr_GTP-bd_dom"/>
</dbReference>
<dbReference type="GO" id="GO:0005525">
    <property type="term" value="F:GTP binding"/>
    <property type="evidence" value="ECO:0007669"/>
    <property type="project" value="UniProtKB-KW"/>
</dbReference>
<dbReference type="SUPFAM" id="SSF50447">
    <property type="entry name" value="Translation proteins"/>
    <property type="match status" value="1"/>
</dbReference>
<evidence type="ECO:0000256" key="1">
    <source>
        <dbReference type="ARBA" id="ARBA00022741"/>
    </source>
</evidence>
<dbReference type="PRINTS" id="PR00315">
    <property type="entry name" value="ELONGATNFCT"/>
</dbReference>
<dbReference type="InterPro" id="IPR005225">
    <property type="entry name" value="Small_GTP-bd"/>
</dbReference>
<reference evidence="6 7" key="1">
    <citation type="journal article" date="2020" name="G3 (Bethesda)">
        <title>Genetic Underpinnings of Host Manipulation by Ophiocordyceps as Revealed by Comparative Transcriptomics.</title>
        <authorList>
            <person name="Will I."/>
            <person name="Das B."/>
            <person name="Trinh T."/>
            <person name="Brachmann A."/>
            <person name="Ohm R.A."/>
            <person name="de Bekker C."/>
        </authorList>
    </citation>
    <scope>NUCLEOTIDE SEQUENCE [LARGE SCALE GENOMIC DNA]</scope>
    <source>
        <strain evidence="6 7">EC05</strain>
    </source>
</reference>
<evidence type="ECO:0000313" key="6">
    <source>
        <dbReference type="EMBL" id="KAF4587412.1"/>
    </source>
</evidence>
<accession>A0A8H4Q674</accession>
<dbReference type="Pfam" id="PF22042">
    <property type="entry name" value="EF-G_D2"/>
    <property type="match status" value="1"/>
</dbReference>
<feature type="domain" description="Tr-type G" evidence="5">
    <location>
        <begin position="45"/>
        <end position="340"/>
    </location>
</feature>
<keyword evidence="3" id="KW-0496">Mitochondrion</keyword>
<name>A0A8H4Q674_9HYPO</name>
<dbReference type="Gene3D" id="2.40.30.10">
    <property type="entry name" value="Translation factors"/>
    <property type="match status" value="1"/>
</dbReference>
<dbReference type="PROSITE" id="PS51722">
    <property type="entry name" value="G_TR_2"/>
    <property type="match status" value="1"/>
</dbReference>
<dbReference type="GO" id="GO:0003924">
    <property type="term" value="F:GTPase activity"/>
    <property type="evidence" value="ECO:0007669"/>
    <property type="project" value="InterPro"/>
</dbReference>
<dbReference type="PANTHER" id="PTHR43261:SF1">
    <property type="entry name" value="RIBOSOME-RELEASING FACTOR 2, MITOCHONDRIAL"/>
    <property type="match status" value="1"/>
</dbReference>